<feature type="transmembrane region" description="Helical" evidence="1">
    <location>
        <begin position="23"/>
        <end position="43"/>
    </location>
</feature>
<keyword evidence="1" id="KW-1133">Transmembrane helix</keyword>
<keyword evidence="3" id="KW-1185">Reference proteome</keyword>
<dbReference type="Proteomes" id="UP000499080">
    <property type="component" value="Unassembled WGS sequence"/>
</dbReference>
<organism evidence="2 3">
    <name type="scientific">Araneus ventricosus</name>
    <name type="common">Orbweaver spider</name>
    <name type="synonym">Epeira ventricosa</name>
    <dbReference type="NCBI Taxonomy" id="182803"/>
    <lineage>
        <taxon>Eukaryota</taxon>
        <taxon>Metazoa</taxon>
        <taxon>Ecdysozoa</taxon>
        <taxon>Arthropoda</taxon>
        <taxon>Chelicerata</taxon>
        <taxon>Arachnida</taxon>
        <taxon>Araneae</taxon>
        <taxon>Araneomorphae</taxon>
        <taxon>Entelegynae</taxon>
        <taxon>Araneoidea</taxon>
        <taxon>Araneidae</taxon>
        <taxon>Araneus</taxon>
    </lineage>
</organism>
<keyword evidence="1" id="KW-0812">Transmembrane</keyword>
<name>A0A4Y2ETL7_ARAVE</name>
<evidence type="ECO:0000313" key="2">
    <source>
        <dbReference type="EMBL" id="GBM31376.1"/>
    </source>
</evidence>
<reference evidence="2 3" key="1">
    <citation type="journal article" date="2019" name="Sci. Rep.">
        <title>Orb-weaving spider Araneus ventricosus genome elucidates the spidroin gene catalogue.</title>
        <authorList>
            <person name="Kono N."/>
            <person name="Nakamura H."/>
            <person name="Ohtoshi R."/>
            <person name="Moran D.A.P."/>
            <person name="Shinohara A."/>
            <person name="Yoshida Y."/>
            <person name="Fujiwara M."/>
            <person name="Mori M."/>
            <person name="Tomita M."/>
            <person name="Arakawa K."/>
        </authorList>
    </citation>
    <scope>NUCLEOTIDE SEQUENCE [LARGE SCALE GENOMIC DNA]</scope>
</reference>
<gene>
    <name evidence="2" type="ORF">AVEN_99597_1</name>
</gene>
<accession>A0A4Y2ETL7</accession>
<protein>
    <submittedName>
        <fullName evidence="2">Uncharacterized protein</fullName>
    </submittedName>
</protein>
<keyword evidence="1" id="KW-0472">Membrane</keyword>
<comment type="caution">
    <text evidence="2">The sequence shown here is derived from an EMBL/GenBank/DDBJ whole genome shotgun (WGS) entry which is preliminary data.</text>
</comment>
<sequence>MEDGEEGQKDADIIFWKRNPSQVYLALSGVVSLLCLLALGPALESVDTCHTRELSIEVCFCPRGQPDEIQGKPAETVANFSAKKLTKTEALPCRFTWFGLCSKKRVCAYKGDPNHCATDCPVTKPFHFMKPSAENISTWCENIVQ</sequence>
<proteinExistence type="predicted"/>
<evidence type="ECO:0000313" key="3">
    <source>
        <dbReference type="Proteomes" id="UP000499080"/>
    </source>
</evidence>
<dbReference type="AlphaFoldDB" id="A0A4Y2ETL7"/>
<dbReference type="EMBL" id="BGPR01000682">
    <property type="protein sequence ID" value="GBM31376.1"/>
    <property type="molecule type" value="Genomic_DNA"/>
</dbReference>
<evidence type="ECO:0000256" key="1">
    <source>
        <dbReference type="SAM" id="Phobius"/>
    </source>
</evidence>